<evidence type="ECO:0000313" key="2">
    <source>
        <dbReference type="Proteomes" id="UP000053780"/>
    </source>
</evidence>
<reference evidence="1 2" key="1">
    <citation type="journal article" date="2013" name="BMC Genomics">
        <title>Genome sequencing and comparative genomics of honey bee microsporidia, Nosema apis reveal novel insights into host-parasite interactions.</title>
        <authorList>
            <person name="Chen Yp."/>
            <person name="Pettis J.S."/>
            <person name="Zhao Y."/>
            <person name="Liu X."/>
            <person name="Tallon L.J."/>
            <person name="Sadzewicz L.D."/>
            <person name="Li R."/>
            <person name="Zheng H."/>
            <person name="Huang S."/>
            <person name="Zhang X."/>
            <person name="Hamilton M.C."/>
            <person name="Pernal S.F."/>
            <person name="Melathopoulos A.P."/>
            <person name="Yan X."/>
            <person name="Evans J.D."/>
        </authorList>
    </citation>
    <scope>NUCLEOTIDE SEQUENCE [LARGE SCALE GENOMIC DNA]</scope>
    <source>
        <strain evidence="1 2">BRL 01</strain>
    </source>
</reference>
<dbReference type="OrthoDB" id="2194416at2759"/>
<organism evidence="1 2">
    <name type="scientific">Vairimorpha apis BRL 01</name>
    <dbReference type="NCBI Taxonomy" id="1037528"/>
    <lineage>
        <taxon>Eukaryota</taxon>
        <taxon>Fungi</taxon>
        <taxon>Fungi incertae sedis</taxon>
        <taxon>Microsporidia</taxon>
        <taxon>Nosematidae</taxon>
        <taxon>Vairimorpha</taxon>
    </lineage>
</organism>
<dbReference type="AlphaFoldDB" id="T0LD58"/>
<dbReference type="PANTHER" id="PTHR35450:SF2">
    <property type="entry name" value="REVERSE TRANSCRIPTASE DOMAIN-CONTAINING PROTEIN"/>
    <property type="match status" value="1"/>
</dbReference>
<dbReference type="EMBL" id="KE646945">
    <property type="protein sequence ID" value="EQB62238.1"/>
    <property type="molecule type" value="Genomic_DNA"/>
</dbReference>
<dbReference type="HOGENOM" id="CLU_036830_0_0_1"/>
<proteinExistence type="predicted"/>
<accession>T0LD58</accession>
<sequence length="333" mass="38669">MVGVTETIQLKRILSFELKVLEKIFPTRGLFLRIKAILKIEINGNTHLSKIEGFLKCKYNIEGPVTIKLLDEAQNPPSWLKHGNMQPREEGALCALQDRNIFLEKGIKCPHCKDKYKSVDHMATQCDRMLSHDYMRRHKKAFRCIHLQLCLNYGLTKSKKIRNHSFQECRANKSIEIRVDTKIPTGIKVKYNKPDVFILDKIKKEILIVEVGITSFDNLRAVETEKKHKYDLLANHCGAMNGYKTRIIPYVMTWEGITTTFHKKYRSELNLDSRTQAYIQARVLKMTLESLSMEARRGEVIAENEQEVTEKENLKSNMCENRPISICDDILKK</sequence>
<dbReference type="VEuPathDB" id="MicrosporidiaDB:NAPIS_ORF00176"/>
<protein>
    <recommendedName>
        <fullName evidence="3">Reverse transcriptase</fullName>
    </recommendedName>
</protein>
<dbReference type="PANTHER" id="PTHR35450">
    <property type="entry name" value="REVERSE TRANSCRIPTASE DOMAIN-CONTAINING PROTEIN"/>
    <property type="match status" value="1"/>
</dbReference>
<gene>
    <name evidence="1" type="ORF">NAPIS_ORF00176</name>
</gene>
<evidence type="ECO:0008006" key="3">
    <source>
        <dbReference type="Google" id="ProtNLM"/>
    </source>
</evidence>
<name>T0LD58_9MICR</name>
<keyword evidence="2" id="KW-1185">Reference proteome</keyword>
<evidence type="ECO:0000313" key="1">
    <source>
        <dbReference type="EMBL" id="EQB62238.1"/>
    </source>
</evidence>
<dbReference type="Proteomes" id="UP000053780">
    <property type="component" value="Unassembled WGS sequence"/>
</dbReference>